<dbReference type="EMBL" id="JBJQOH010000003">
    <property type="protein sequence ID" value="KAL3690920.1"/>
    <property type="molecule type" value="Genomic_DNA"/>
</dbReference>
<protein>
    <recommendedName>
        <fullName evidence="5">GPI transamidase component PIG-T</fullName>
    </recommendedName>
</protein>
<evidence type="ECO:0000256" key="2">
    <source>
        <dbReference type="SAM" id="SignalP"/>
    </source>
</evidence>
<evidence type="ECO:0000256" key="1">
    <source>
        <dbReference type="SAM" id="Phobius"/>
    </source>
</evidence>
<dbReference type="Proteomes" id="UP001633002">
    <property type="component" value="Unassembled WGS sequence"/>
</dbReference>
<feature type="transmembrane region" description="Helical" evidence="1">
    <location>
        <begin position="631"/>
        <end position="651"/>
    </location>
</feature>
<keyword evidence="4" id="KW-1185">Reference proteome</keyword>
<keyword evidence="1" id="KW-1133">Transmembrane helix</keyword>
<keyword evidence="1" id="KW-0472">Membrane</keyword>
<dbReference type="Pfam" id="PF04113">
    <property type="entry name" value="Gpi16"/>
    <property type="match status" value="2"/>
</dbReference>
<keyword evidence="1" id="KW-0812">Transmembrane</keyword>
<reference evidence="3 4" key="1">
    <citation type="submission" date="2024-09" db="EMBL/GenBank/DDBJ databases">
        <title>Chromosome-scale assembly of Riccia sorocarpa.</title>
        <authorList>
            <person name="Paukszto L."/>
        </authorList>
    </citation>
    <scope>NUCLEOTIDE SEQUENCE [LARGE SCALE GENOMIC DNA]</scope>
    <source>
        <strain evidence="3">LP-2024</strain>
        <tissue evidence="3">Aerial parts of the thallus</tissue>
    </source>
</reference>
<feature type="signal peptide" evidence="2">
    <location>
        <begin position="1"/>
        <end position="30"/>
    </location>
</feature>
<comment type="caution">
    <text evidence="3">The sequence shown here is derived from an EMBL/GenBank/DDBJ whole genome shotgun (WGS) entry which is preliminary data.</text>
</comment>
<accession>A0ABD3HLE9</accession>
<gene>
    <name evidence="3" type="ORF">R1sor_004571</name>
</gene>
<keyword evidence="2" id="KW-0732">Signal</keyword>
<evidence type="ECO:0000313" key="4">
    <source>
        <dbReference type="Proteomes" id="UP001633002"/>
    </source>
</evidence>
<dbReference type="PANTHER" id="PTHR12959">
    <property type="entry name" value="GPI TRANSAMIDASE COMPONENT PIG-T-RELATED"/>
    <property type="match status" value="1"/>
</dbReference>
<proteinExistence type="predicted"/>
<organism evidence="3 4">
    <name type="scientific">Riccia sorocarpa</name>
    <dbReference type="NCBI Taxonomy" id="122646"/>
    <lineage>
        <taxon>Eukaryota</taxon>
        <taxon>Viridiplantae</taxon>
        <taxon>Streptophyta</taxon>
        <taxon>Embryophyta</taxon>
        <taxon>Marchantiophyta</taxon>
        <taxon>Marchantiopsida</taxon>
        <taxon>Marchantiidae</taxon>
        <taxon>Marchantiales</taxon>
        <taxon>Ricciaceae</taxon>
        <taxon>Riccia</taxon>
    </lineage>
</organism>
<dbReference type="InterPro" id="IPR007245">
    <property type="entry name" value="PIG-T"/>
</dbReference>
<evidence type="ECO:0008006" key="5">
    <source>
        <dbReference type="Google" id="ProtNLM"/>
    </source>
</evidence>
<evidence type="ECO:0000313" key="3">
    <source>
        <dbReference type="EMBL" id="KAL3690920.1"/>
    </source>
</evidence>
<feature type="transmembrane region" description="Helical" evidence="1">
    <location>
        <begin position="573"/>
        <end position="594"/>
    </location>
</feature>
<name>A0ABD3HLE9_9MARC</name>
<dbReference type="PANTHER" id="PTHR12959:SF11">
    <property type="entry name" value="GPI TRANSAMIDASE COMPONENT PIG-T"/>
    <property type="match status" value="1"/>
</dbReference>
<feature type="chain" id="PRO_5044867788" description="GPI transamidase component PIG-T" evidence="2">
    <location>
        <begin position="31"/>
        <end position="657"/>
    </location>
</feature>
<sequence>MASKDQTLPSLLVTLLFLLLFSALLSRISGLESVVDEKEKFSEDLLIRPLSDGKVLSHFYFKNYQRTLGSAAHTHVFPKAISQLVSKFHISELELSFTQGRWNYEHWGGLDPIASSNAKPSGVELWALFDVPLNQVDPTWRNLTHALSGLFCASINFLESPEGVASPNLIFESRLKSGADGFVRYGALPREAVCTENLTPWLKLLPCRDKAGIASLLDRPSIYNGHYHSLRVHVKRSGPERAVVLEQTLTIVLQPTQIREGGMKELPHWSLTSLFGRQLGGKCPVAHSSHVLLELEQSLVESVKASADKTGGKVTSGVDIPDNSVFHVSPYPEAVLVESLDSWDVPKFSSVMLEYDLEKYRSDQPLNLAMHWKQKMAWSSVRGPFRVSRFLTGSGNEKGSIAIEMKKNFNVSSENGDSSGGDLLEVTVFQMVPWYVRLYMHTLTARIDGNPVPLRDITTQMLVTPAEDRLHPAVLEMHLKLPRNMVSLSLTVDFDKGFLHIDEHPPDADHGFDLPAAFLSFPTSQTRRLYLNHQAADNKDSSLIQTLNEAGSLYVYTTILLVPLATPDFSMPYNVITFTCTVLALYFGSLLNTLRRRIGEEERLAKAGSGGKLKKAIAKFMEGKSENQKKLIKVSGVILVAAIGVTVSYVLEHFEAL</sequence>
<dbReference type="AlphaFoldDB" id="A0ABD3HLE9"/>